<dbReference type="Proteomes" id="UP000187609">
    <property type="component" value="Unassembled WGS sequence"/>
</dbReference>
<dbReference type="SMR" id="A0A1J6KUA6"/>
<protein>
    <submittedName>
        <fullName evidence="1">Uncharacterized protein</fullName>
    </submittedName>
</protein>
<reference evidence="1" key="1">
    <citation type="submission" date="2016-11" db="EMBL/GenBank/DDBJ databases">
        <title>The genome of Nicotiana attenuata.</title>
        <authorList>
            <person name="Xu S."/>
            <person name="Brockmoeller T."/>
            <person name="Gaquerel E."/>
            <person name="Navarro A."/>
            <person name="Kuhl H."/>
            <person name="Gase K."/>
            <person name="Ling Z."/>
            <person name="Zhou W."/>
            <person name="Kreitzer C."/>
            <person name="Stanke M."/>
            <person name="Tang H."/>
            <person name="Lyons E."/>
            <person name="Pandey P."/>
            <person name="Pandey S.P."/>
            <person name="Timmermann B."/>
            <person name="Baldwin I.T."/>
        </authorList>
    </citation>
    <scope>NUCLEOTIDE SEQUENCE [LARGE SCALE GENOMIC DNA]</scope>
    <source>
        <strain evidence="1">UT</strain>
    </source>
</reference>
<comment type="caution">
    <text evidence="1">The sequence shown here is derived from an EMBL/GenBank/DDBJ whole genome shotgun (WGS) entry which is preliminary data.</text>
</comment>
<dbReference type="Gramene" id="OIT22681">
    <property type="protein sequence ID" value="OIT22681"/>
    <property type="gene ID" value="A4A49_30167"/>
</dbReference>
<sequence length="302" mass="32410">MQQVIEDQGMDADNNKGNNFLVVHQGFDANKLINTPAVIRSSNGTIPRENTTAAVLSAEANPTTAAGKTNFQLISLLQELWKQFTRQSKATAVALAVTAAPVAKPSTVDQVESTVYIEKAMDDMTTGDRTTVGPDNVCVRVLDQQEGIYRSPNQILSSKTIDSNSFDALVNEHEQDVKETGNMKQQIGDEERLITGLVLSPSKSGHVTTKDPVVVGGTTGPVTRQKAKEVGHQNLKGQVQQQVRTAGDRATTVVIPQKVAHSASSKSNAQLMQFLGCNKILGEQQAIQPAQGVSGQQQLSHT</sequence>
<dbReference type="EMBL" id="MJEQ01003554">
    <property type="protein sequence ID" value="OIT22681.1"/>
    <property type="molecule type" value="Genomic_DNA"/>
</dbReference>
<name>A0A1J6KUA6_NICAT</name>
<keyword evidence="2" id="KW-1185">Reference proteome</keyword>
<evidence type="ECO:0000313" key="2">
    <source>
        <dbReference type="Proteomes" id="UP000187609"/>
    </source>
</evidence>
<organism evidence="1 2">
    <name type="scientific">Nicotiana attenuata</name>
    <name type="common">Coyote tobacco</name>
    <dbReference type="NCBI Taxonomy" id="49451"/>
    <lineage>
        <taxon>Eukaryota</taxon>
        <taxon>Viridiplantae</taxon>
        <taxon>Streptophyta</taxon>
        <taxon>Embryophyta</taxon>
        <taxon>Tracheophyta</taxon>
        <taxon>Spermatophyta</taxon>
        <taxon>Magnoliopsida</taxon>
        <taxon>eudicotyledons</taxon>
        <taxon>Gunneridae</taxon>
        <taxon>Pentapetalae</taxon>
        <taxon>asterids</taxon>
        <taxon>lamiids</taxon>
        <taxon>Solanales</taxon>
        <taxon>Solanaceae</taxon>
        <taxon>Nicotianoideae</taxon>
        <taxon>Nicotianeae</taxon>
        <taxon>Nicotiana</taxon>
    </lineage>
</organism>
<evidence type="ECO:0000313" key="1">
    <source>
        <dbReference type="EMBL" id="OIT22681.1"/>
    </source>
</evidence>
<gene>
    <name evidence="1" type="ORF">A4A49_30167</name>
</gene>
<proteinExistence type="predicted"/>
<accession>A0A1J6KUA6</accession>
<dbReference type="AlphaFoldDB" id="A0A1J6KUA6"/>